<gene>
    <name evidence="1" type="ORF">BSK47_03465</name>
</gene>
<dbReference type="Proteomes" id="UP000187323">
    <property type="component" value="Unassembled WGS sequence"/>
</dbReference>
<dbReference type="AlphaFoldDB" id="A0AB36JNE0"/>
<comment type="caution">
    <text evidence="1">The sequence shown here is derived from an EMBL/GenBank/DDBJ whole genome shotgun (WGS) entry which is preliminary data.</text>
</comment>
<proteinExistence type="predicted"/>
<protein>
    <submittedName>
        <fullName evidence="1">N-acetyltransferase</fullName>
    </submittedName>
</protein>
<name>A0AB36JNE0_9BACL</name>
<dbReference type="RefSeq" id="WP_076133513.1">
    <property type="nucleotide sequence ID" value="NZ_MPTO01000003.1"/>
</dbReference>
<reference evidence="1 2" key="1">
    <citation type="submission" date="2016-10" db="EMBL/GenBank/DDBJ databases">
        <title>Paenibacillus species isolates.</title>
        <authorList>
            <person name="Beno S.M."/>
        </authorList>
    </citation>
    <scope>NUCLEOTIDE SEQUENCE [LARGE SCALE GENOMIC DNA]</scope>
    <source>
        <strain evidence="1 2">FSL H7-0918</strain>
    </source>
</reference>
<organism evidence="1 2">
    <name type="scientific">Paenibacillus odorifer</name>
    <dbReference type="NCBI Taxonomy" id="189426"/>
    <lineage>
        <taxon>Bacteria</taxon>
        <taxon>Bacillati</taxon>
        <taxon>Bacillota</taxon>
        <taxon>Bacilli</taxon>
        <taxon>Bacillales</taxon>
        <taxon>Paenibacillaceae</taxon>
        <taxon>Paenibacillus</taxon>
    </lineage>
</organism>
<evidence type="ECO:0000313" key="2">
    <source>
        <dbReference type="Proteomes" id="UP000187323"/>
    </source>
</evidence>
<accession>A0AB36JNE0</accession>
<sequence length="351" mass="40795">MNGIIEPKKFYQINLNDPFFETLKEDYPEFEQWFKKKGDEIAQVFYNESDTLEAFLYMKTEIGPINDVQPILDGGLWLKVGTMKVNPHGTRLGERFIKKILDYAIVKDTLNIYVTVFEKHQKLVETFKKYGFKVSGKKISSAGEELVLTKNLKNTVNNTLQDYPLVISRNKAKHLLAIKPKYHTKLFPDSILKNESFDIISDVSHTNSIHKVYLSSMPGLASVKKGDLLVIYRTKTENTSAWYTSVATSICVIEEVRSPREFSSLELYMKYCKSYSVFNDSELLEYWYKKGRVYIIKMTYNIAFRKRLTRKKLVEEVGLNEKDYWGCISLSDQEFEKILTLGDVYESLVID</sequence>
<dbReference type="Gene3D" id="3.40.630.30">
    <property type="match status" value="1"/>
</dbReference>
<evidence type="ECO:0000313" key="1">
    <source>
        <dbReference type="EMBL" id="OME23527.1"/>
    </source>
</evidence>
<dbReference type="EMBL" id="MPTO01000003">
    <property type="protein sequence ID" value="OME23527.1"/>
    <property type="molecule type" value="Genomic_DNA"/>
</dbReference>